<keyword evidence="2" id="KW-1185">Reference proteome</keyword>
<evidence type="ECO:0000313" key="1">
    <source>
        <dbReference type="EMBL" id="KAI3375721.1"/>
    </source>
</evidence>
<reference evidence="1" key="1">
    <citation type="submission" date="2022-04" db="EMBL/GenBank/DDBJ databases">
        <title>Jade perch genome.</title>
        <authorList>
            <person name="Chao B."/>
        </authorList>
    </citation>
    <scope>NUCLEOTIDE SEQUENCE</scope>
    <source>
        <strain evidence="1">CB-2022</strain>
    </source>
</reference>
<gene>
    <name evidence="1" type="ORF">L3Q82_003725</name>
</gene>
<dbReference type="Proteomes" id="UP000831701">
    <property type="component" value="Chromosome 2"/>
</dbReference>
<dbReference type="EMBL" id="CM041532">
    <property type="protein sequence ID" value="KAI3375721.1"/>
    <property type="molecule type" value="Genomic_DNA"/>
</dbReference>
<sequence length="98" mass="10928">MMRSLTGDSDLQFPCLMDKVLVGVMCTKDGLPSGEYVFFHRDNRSDETKQNAGFRGRVQLMDGGILRFRNVSSSDNGTYECCGLYRDSDPDPEVTCCA</sequence>
<protein>
    <submittedName>
        <fullName evidence="1">Uncharacterized protein</fullName>
    </submittedName>
</protein>
<comment type="caution">
    <text evidence="1">The sequence shown here is derived from an EMBL/GenBank/DDBJ whole genome shotgun (WGS) entry which is preliminary data.</text>
</comment>
<proteinExistence type="predicted"/>
<accession>A0ACB8X6X1</accession>
<name>A0ACB8X6X1_9TELE</name>
<organism evidence="1 2">
    <name type="scientific">Scortum barcoo</name>
    <name type="common">barcoo grunter</name>
    <dbReference type="NCBI Taxonomy" id="214431"/>
    <lineage>
        <taxon>Eukaryota</taxon>
        <taxon>Metazoa</taxon>
        <taxon>Chordata</taxon>
        <taxon>Craniata</taxon>
        <taxon>Vertebrata</taxon>
        <taxon>Euteleostomi</taxon>
        <taxon>Actinopterygii</taxon>
        <taxon>Neopterygii</taxon>
        <taxon>Teleostei</taxon>
        <taxon>Neoteleostei</taxon>
        <taxon>Acanthomorphata</taxon>
        <taxon>Eupercaria</taxon>
        <taxon>Centrarchiformes</taxon>
        <taxon>Terapontoidei</taxon>
        <taxon>Terapontidae</taxon>
        <taxon>Scortum</taxon>
    </lineage>
</organism>
<evidence type="ECO:0000313" key="2">
    <source>
        <dbReference type="Proteomes" id="UP000831701"/>
    </source>
</evidence>